<dbReference type="HOGENOM" id="CLU_3399783_0_0_1"/>
<dbReference type="AlphaFoldDB" id="C5VUK0"/>
<name>C5VUK0_CAEEL</name>
<keyword evidence="2" id="KW-1185">Reference proteome</keyword>
<dbReference type="Proteomes" id="UP000001940">
    <property type="component" value="Chromosome IV"/>
</dbReference>
<dbReference type="KEGG" id="cel:CELE_Y116A8C.463"/>
<evidence type="ECO:0000313" key="1">
    <source>
        <dbReference type="EMBL" id="CAZ65537.3"/>
    </source>
</evidence>
<organism evidence="1 2">
    <name type="scientific">Caenorhabditis elegans</name>
    <dbReference type="NCBI Taxonomy" id="6239"/>
    <lineage>
        <taxon>Eukaryota</taxon>
        <taxon>Metazoa</taxon>
        <taxon>Ecdysozoa</taxon>
        <taxon>Nematoda</taxon>
        <taxon>Chromadorea</taxon>
        <taxon>Rhabditida</taxon>
        <taxon>Rhabditina</taxon>
        <taxon>Rhabditomorpha</taxon>
        <taxon>Rhabditoidea</taxon>
        <taxon>Rhabditidae</taxon>
        <taxon>Peloderinae</taxon>
        <taxon>Caenorhabditis</taxon>
    </lineage>
</organism>
<protein>
    <submittedName>
        <fullName evidence="1">Uncharacterized protein</fullName>
    </submittedName>
</protein>
<dbReference type="RefSeq" id="NP_001255912.3">
    <property type="nucleotide sequence ID" value="NM_001268983.3"/>
</dbReference>
<dbReference type="SMR" id="C5VUK0"/>
<evidence type="ECO:0000313" key="3">
    <source>
        <dbReference type="WormBase" id="Y116A8C.463"/>
    </source>
</evidence>
<dbReference type="AGR" id="WB:WBGene00194672"/>
<dbReference type="EMBL" id="BX284604">
    <property type="protein sequence ID" value="CAZ65537.3"/>
    <property type="molecule type" value="Genomic_DNA"/>
</dbReference>
<proteinExistence type="predicted"/>
<gene>
    <name evidence="1" type="ORF">CELE_Y116A8C.463</name>
    <name evidence="1 3" type="ORF">Y116A8C.463</name>
</gene>
<dbReference type="CTD" id="13210515"/>
<sequence>MDAYCLKTKFPSRNRFGKMFASEDPPSLALILIQETMSLFLQQKSQIAALTSC</sequence>
<dbReference type="InParanoid" id="C5VUK0"/>
<accession>C5VUK0</accession>
<dbReference type="WormBase" id="Y116A8C.463">
    <property type="protein sequence ID" value="CE50549"/>
    <property type="gene ID" value="WBGene00194672"/>
</dbReference>
<reference evidence="1 2" key="1">
    <citation type="journal article" date="1998" name="Science">
        <title>Genome sequence of the nematode C. elegans: a platform for investigating biology.</title>
        <authorList>
            <consortium name="The C. elegans sequencing consortium"/>
            <person name="Sulson J.E."/>
            <person name="Waterston R."/>
        </authorList>
    </citation>
    <scope>NUCLEOTIDE SEQUENCE [LARGE SCALE GENOMIC DNA]</scope>
    <source>
        <strain evidence="1 2">Bristol N2</strain>
    </source>
</reference>
<evidence type="ECO:0000313" key="2">
    <source>
        <dbReference type="Proteomes" id="UP000001940"/>
    </source>
</evidence>
<dbReference type="GeneID" id="13210515"/>